<evidence type="ECO:0000256" key="16">
    <source>
        <dbReference type="SAM" id="MobiDB-lite"/>
    </source>
</evidence>
<evidence type="ECO:0000256" key="9">
    <source>
        <dbReference type="ARBA" id="ARBA00023121"/>
    </source>
</evidence>
<dbReference type="PANTHER" id="PTHR48092">
    <property type="entry name" value="KNIRPS-RELATED PROTEIN-RELATED"/>
    <property type="match status" value="1"/>
</dbReference>
<keyword evidence="20" id="KW-1185">Reference proteome</keyword>
<accession>W5ME76</accession>
<keyword evidence="9" id="KW-0446">Lipid-binding</keyword>
<keyword evidence="7 15" id="KW-0862">Zinc</keyword>
<dbReference type="InterPro" id="IPR013088">
    <property type="entry name" value="Znf_NHR/GATA"/>
</dbReference>
<feature type="compositionally biased region" description="Basic and acidic residues" evidence="16">
    <location>
        <begin position="1"/>
        <end position="11"/>
    </location>
</feature>
<dbReference type="Bgee" id="ENSLOCG00000005538">
    <property type="expression patterns" value="Expressed in pharyngeal gill and 9 other cell types or tissues"/>
</dbReference>
<evidence type="ECO:0000256" key="10">
    <source>
        <dbReference type="ARBA" id="ARBA00023125"/>
    </source>
</evidence>
<proteinExistence type="inferred from homology"/>
<dbReference type="GO" id="GO:1990794">
    <property type="term" value="C:basolateral part of cell"/>
    <property type="evidence" value="ECO:0007669"/>
    <property type="project" value="UniProtKB-ARBA"/>
</dbReference>
<dbReference type="SUPFAM" id="SSF57716">
    <property type="entry name" value="Glucocorticoid receptor-like (DNA-binding domain)"/>
    <property type="match status" value="1"/>
</dbReference>
<comment type="subcellular location">
    <subcellularLocation>
        <location evidence="1 15">Nucleus</location>
    </subcellularLocation>
</comment>
<evidence type="ECO:0000259" key="17">
    <source>
        <dbReference type="PROSITE" id="PS51030"/>
    </source>
</evidence>
<dbReference type="InterPro" id="IPR035500">
    <property type="entry name" value="NHR-like_dom_sf"/>
</dbReference>
<evidence type="ECO:0000313" key="19">
    <source>
        <dbReference type="Ensembl" id="ENSLOCP00000006685.1"/>
    </source>
</evidence>
<keyword evidence="3" id="KW-0597">Phosphoprotein</keyword>
<dbReference type="CDD" id="cd07172">
    <property type="entry name" value="NR_DBD_GR_PR"/>
    <property type="match status" value="1"/>
</dbReference>
<dbReference type="GO" id="GO:0000785">
    <property type="term" value="C:chromatin"/>
    <property type="evidence" value="ECO:0000318"/>
    <property type="project" value="GO_Central"/>
</dbReference>
<name>W5ME76_LEPOC</name>
<evidence type="ECO:0000256" key="4">
    <source>
        <dbReference type="ARBA" id="ARBA00022665"/>
    </source>
</evidence>
<evidence type="ECO:0000256" key="12">
    <source>
        <dbReference type="ARBA" id="ARBA00023170"/>
    </source>
</evidence>
<dbReference type="GO" id="GO:0004879">
    <property type="term" value="F:nuclear receptor activity"/>
    <property type="evidence" value="ECO:0000318"/>
    <property type="project" value="GO_Central"/>
</dbReference>
<dbReference type="GO" id="GO:0034056">
    <property type="term" value="F:estrogen response element binding"/>
    <property type="evidence" value="ECO:0000318"/>
    <property type="project" value="GO_Central"/>
</dbReference>
<dbReference type="GO" id="GO:1990239">
    <property type="term" value="F:steroid hormone binding"/>
    <property type="evidence" value="ECO:0007669"/>
    <property type="project" value="UniProtKB-ARBA"/>
</dbReference>
<evidence type="ECO:0000313" key="20">
    <source>
        <dbReference type="Proteomes" id="UP000018468"/>
    </source>
</evidence>
<dbReference type="FunFam" id="3.30.50.10:FF:000027">
    <property type="entry name" value="Progesterone receptor"/>
    <property type="match status" value="1"/>
</dbReference>
<evidence type="ECO:0000256" key="13">
    <source>
        <dbReference type="ARBA" id="ARBA00023242"/>
    </source>
</evidence>
<keyword evidence="8 15" id="KW-0805">Transcription regulation</keyword>
<dbReference type="InParanoid" id="W5ME76"/>
<dbReference type="PROSITE" id="PS51843">
    <property type="entry name" value="NR_LBD"/>
    <property type="match status" value="1"/>
</dbReference>
<organism evidence="19 20">
    <name type="scientific">Lepisosteus oculatus</name>
    <name type="common">Spotted gar</name>
    <dbReference type="NCBI Taxonomy" id="7918"/>
    <lineage>
        <taxon>Eukaryota</taxon>
        <taxon>Metazoa</taxon>
        <taxon>Chordata</taxon>
        <taxon>Craniata</taxon>
        <taxon>Vertebrata</taxon>
        <taxon>Euteleostomi</taxon>
        <taxon>Actinopterygii</taxon>
        <taxon>Neopterygii</taxon>
        <taxon>Holostei</taxon>
        <taxon>Semionotiformes</taxon>
        <taxon>Lepisosteidae</taxon>
        <taxon>Lepisosteus</taxon>
    </lineage>
</organism>
<dbReference type="Pfam" id="PF00104">
    <property type="entry name" value="Hormone_recep"/>
    <property type="match status" value="1"/>
</dbReference>
<dbReference type="PROSITE" id="PS51030">
    <property type="entry name" value="NUCLEAR_REC_DBD_2"/>
    <property type="match status" value="1"/>
</dbReference>
<dbReference type="SMART" id="SM00399">
    <property type="entry name" value="ZnF_C4"/>
    <property type="match status" value="1"/>
</dbReference>
<sequence>MNSKPKDKKENLFTAAPTSPNPDAESVTKACGFVKEFTDSMGSYVEELFNQAQDPNYVQVLDSAAPSVRTAGNHLGAPAFAPSTGGESTIWKNFGVTECPVEAEDLYENMESSTSTDCTFWPETAFSGKATPCKEPMSRPASEIIPPKESLKKASPGVNQFFKDEHRQTLMKAPQLPELDLYTVNILPGSQSFATARTQQLEVAGDHESSHSISSTSSHGCFDRARCLPEANLDAPVAHIPRIKSDPCSSDSLSGDGVLGFLDYAQGSPQHLVMYKSELSIPVRSSESQLWYQSPGFHDHQQQIAYPSPSGIQSARVIHGYPNTYSSYLGVLPQKLCMICGDEASGCHYGVLTCGSCKVFFKRAVEGRHNYLCAGRNDCIIDKIRRKNCPACRLRKCYQAGMMLGGRKFKKFGSLKPVGVRQPLVLRSLQPLVTERQDVASLLCVPPIRELELTPQISSILEAIEPEVIYAGYDNSQPDTPNVMLSILNRLCERQLLCIVKWSKSIPEGFRDLHIDDQMTLIQYSWMSLMVFAMGWRSYKNATGKTLYFAPDLILNEERMKRSPIYDLCLAMQHIPQEFENLQVTKEEFLCMKTLLLLNTIPLEGLKSQGQFEEMRQNYIRELTKAIHQKEKGVVASSQRFYRLTKLLDAMHDIVKKLNLFCLSTFIQAHALSVEFPEMMSEVIASQLPKILAGMVKPLLFHRK</sequence>
<dbReference type="FunFam" id="1.10.565.10:FF:000004">
    <property type="entry name" value="Androgen receptor variant"/>
    <property type="match status" value="1"/>
</dbReference>
<feature type="domain" description="Nuclear receptor" evidence="17">
    <location>
        <begin position="334"/>
        <end position="409"/>
    </location>
</feature>
<dbReference type="Gene3D" id="3.30.50.10">
    <property type="entry name" value="Erythroid Transcription Factor GATA-1, subunit A"/>
    <property type="match status" value="1"/>
</dbReference>
<keyword evidence="11 15" id="KW-0804">Transcription</keyword>
<evidence type="ECO:0000256" key="2">
    <source>
        <dbReference type="ARBA" id="ARBA00013488"/>
    </source>
</evidence>
<evidence type="ECO:0000256" key="6">
    <source>
        <dbReference type="ARBA" id="ARBA00022771"/>
    </source>
</evidence>
<dbReference type="GO" id="GO:0001046">
    <property type="term" value="F:core promoter sequence-specific DNA binding"/>
    <property type="evidence" value="ECO:0007669"/>
    <property type="project" value="UniProtKB-ARBA"/>
</dbReference>
<dbReference type="Gene3D" id="1.10.565.10">
    <property type="entry name" value="Retinoid X Receptor"/>
    <property type="match status" value="1"/>
</dbReference>
<dbReference type="InterPro" id="IPR000536">
    <property type="entry name" value="Nucl_hrmn_rcpt_lig-bd"/>
</dbReference>
<dbReference type="SUPFAM" id="SSF48508">
    <property type="entry name" value="Nuclear receptor ligand-binding domain"/>
    <property type="match status" value="1"/>
</dbReference>
<dbReference type="CDD" id="cd06947">
    <property type="entry name" value="NR_LBD_GR_Like"/>
    <property type="match status" value="1"/>
</dbReference>
<dbReference type="GO" id="GO:0008270">
    <property type="term" value="F:zinc ion binding"/>
    <property type="evidence" value="ECO:0007669"/>
    <property type="project" value="UniProtKB-KW"/>
</dbReference>
<dbReference type="OMA" id="GESTIWK"/>
<keyword evidence="13 15" id="KW-0539">Nucleus</keyword>
<dbReference type="STRING" id="7918.ENSLOCP00000006685"/>
<dbReference type="Proteomes" id="UP000018468">
    <property type="component" value="Linkage group LG3"/>
</dbReference>
<dbReference type="PRINTS" id="PR00047">
    <property type="entry name" value="STROIDFINGER"/>
</dbReference>
<dbReference type="GO" id="GO:0010628">
    <property type="term" value="P:positive regulation of gene expression"/>
    <property type="evidence" value="ECO:0007669"/>
    <property type="project" value="UniProtKB-ARBA"/>
</dbReference>
<dbReference type="GO" id="GO:0030518">
    <property type="term" value="P:nuclear receptor-mediated steroid hormone signaling pathway"/>
    <property type="evidence" value="ECO:0000318"/>
    <property type="project" value="GO_Central"/>
</dbReference>
<evidence type="ECO:0000256" key="1">
    <source>
        <dbReference type="ARBA" id="ARBA00004123"/>
    </source>
</evidence>
<reference evidence="19" key="2">
    <citation type="submission" date="2025-08" db="UniProtKB">
        <authorList>
            <consortium name="Ensembl"/>
        </authorList>
    </citation>
    <scope>IDENTIFICATION</scope>
</reference>
<reference evidence="20" key="1">
    <citation type="submission" date="2011-12" db="EMBL/GenBank/DDBJ databases">
        <title>The Draft Genome of Lepisosteus oculatus.</title>
        <authorList>
            <consortium name="The Broad Institute Genome Assembly &amp; Analysis Group"/>
            <consortium name="Computational R&amp;D Group"/>
            <consortium name="and Sequencing Platform"/>
            <person name="Di Palma F."/>
            <person name="Alfoldi J."/>
            <person name="Johnson J."/>
            <person name="Berlin A."/>
            <person name="Gnerre S."/>
            <person name="Jaffe D."/>
            <person name="MacCallum I."/>
            <person name="Young S."/>
            <person name="Walker B.J."/>
            <person name="Lander E.S."/>
            <person name="Lindblad-Toh K."/>
        </authorList>
    </citation>
    <scope>NUCLEOTIDE SEQUENCE [LARGE SCALE GENOMIC DNA]</scope>
</reference>
<feature type="region of interest" description="Disordered" evidence="16">
    <location>
        <begin position="1"/>
        <end position="26"/>
    </location>
</feature>
<keyword evidence="12 15" id="KW-0675">Receptor</keyword>
<dbReference type="GO" id="GO:0005634">
    <property type="term" value="C:nucleus"/>
    <property type="evidence" value="ECO:0000318"/>
    <property type="project" value="GO_Central"/>
</dbReference>
<evidence type="ECO:0000256" key="5">
    <source>
        <dbReference type="ARBA" id="ARBA00022723"/>
    </source>
</evidence>
<evidence type="ECO:0000256" key="11">
    <source>
        <dbReference type="ARBA" id="ARBA00023163"/>
    </source>
</evidence>
<dbReference type="Ensembl" id="ENSLOCT00000006693.1">
    <property type="protein sequence ID" value="ENSLOCP00000006685.1"/>
    <property type="gene ID" value="ENSLOCG00000005538.1"/>
</dbReference>
<evidence type="ECO:0000256" key="15">
    <source>
        <dbReference type="RuleBase" id="RU004334"/>
    </source>
</evidence>
<dbReference type="EMBL" id="AHAT01003092">
    <property type="status" value="NOT_ANNOTATED_CDS"/>
    <property type="molecule type" value="Genomic_DNA"/>
</dbReference>
<dbReference type="SMART" id="SM00430">
    <property type="entry name" value="HOLI"/>
    <property type="match status" value="1"/>
</dbReference>
<dbReference type="Pfam" id="PF00105">
    <property type="entry name" value="zf-C4"/>
    <property type="match status" value="1"/>
</dbReference>
<keyword evidence="4" id="KW-0754">Steroid-binding</keyword>
<keyword evidence="6 15" id="KW-0863">Zinc-finger</keyword>
<evidence type="ECO:0000256" key="8">
    <source>
        <dbReference type="ARBA" id="ARBA00023015"/>
    </source>
</evidence>
<protein>
    <recommendedName>
        <fullName evidence="2">Progesterone receptor</fullName>
    </recommendedName>
    <alternativeName>
        <fullName evidence="14">Nuclear receptor subfamily 3 group C member 3</fullName>
    </alternativeName>
</protein>
<evidence type="ECO:0000256" key="7">
    <source>
        <dbReference type="ARBA" id="ARBA00022833"/>
    </source>
</evidence>
<evidence type="ECO:0000256" key="14">
    <source>
        <dbReference type="ARBA" id="ARBA00031166"/>
    </source>
</evidence>
<evidence type="ECO:0000259" key="18">
    <source>
        <dbReference type="PROSITE" id="PS51843"/>
    </source>
</evidence>
<comment type="similarity">
    <text evidence="15">Belongs to the nuclear hormone receptor family.</text>
</comment>
<evidence type="ECO:0000256" key="3">
    <source>
        <dbReference type="ARBA" id="ARBA00022553"/>
    </source>
</evidence>
<dbReference type="GO" id="GO:0031963">
    <property type="term" value="F:nuclear cortisol receptor activity"/>
    <property type="evidence" value="ECO:0007669"/>
    <property type="project" value="UniProtKB-ARBA"/>
</dbReference>
<dbReference type="eggNOG" id="KOG3575">
    <property type="taxonomic scope" value="Eukaryota"/>
</dbReference>
<dbReference type="PROSITE" id="PS00031">
    <property type="entry name" value="NUCLEAR_REC_DBD_1"/>
    <property type="match status" value="1"/>
</dbReference>
<dbReference type="AlphaFoldDB" id="W5ME76"/>
<dbReference type="InterPro" id="IPR001628">
    <property type="entry name" value="Znf_hrmn_rcpt"/>
</dbReference>
<dbReference type="GeneTree" id="ENSGT00940000159713"/>
<feature type="domain" description="NR LBD" evidence="18">
    <location>
        <begin position="449"/>
        <end position="684"/>
    </location>
</feature>
<dbReference type="GO" id="GO:0006357">
    <property type="term" value="P:regulation of transcription by RNA polymerase II"/>
    <property type="evidence" value="ECO:0000318"/>
    <property type="project" value="GO_Central"/>
</dbReference>
<dbReference type="PRINTS" id="PR00398">
    <property type="entry name" value="STRDHORMONER"/>
</dbReference>
<dbReference type="InterPro" id="IPR001723">
    <property type="entry name" value="Nuclear_hrmn_rcpt"/>
</dbReference>
<dbReference type="GO" id="GO:0051414">
    <property type="term" value="P:response to cortisol"/>
    <property type="evidence" value="ECO:0007669"/>
    <property type="project" value="UniProtKB-ARBA"/>
</dbReference>
<dbReference type="HOGENOM" id="CLU_007368_15_1_1"/>
<keyword evidence="5 15" id="KW-0479">Metal-binding</keyword>
<dbReference type="InterPro" id="IPR050200">
    <property type="entry name" value="Nuclear_hormone_rcpt_NR3"/>
</dbReference>
<keyword evidence="10 15" id="KW-0238">DNA-binding</keyword>
<reference evidence="19" key="3">
    <citation type="submission" date="2025-09" db="UniProtKB">
        <authorList>
            <consortium name="Ensembl"/>
        </authorList>
    </citation>
    <scope>IDENTIFICATION</scope>
</reference>